<feature type="binding site" evidence="2">
    <location>
        <begin position="13"/>
        <end position="16"/>
    </location>
    <ligand>
        <name>FAD</name>
        <dbReference type="ChEBI" id="CHEBI:57692"/>
    </ligand>
</feature>
<name>A0A553WHW5_9SPHN</name>
<dbReference type="RefSeq" id="WP_143775144.1">
    <property type="nucleotide sequence ID" value="NZ_VKKU01000001.1"/>
</dbReference>
<dbReference type="GO" id="GO:0004497">
    <property type="term" value="F:monooxygenase activity"/>
    <property type="evidence" value="ECO:0007669"/>
    <property type="project" value="InterPro"/>
</dbReference>
<comment type="caution">
    <text evidence="3">The sequence shown here is derived from an EMBL/GenBank/DDBJ whole genome shotgun (WGS) entry which is preliminary data.</text>
</comment>
<dbReference type="Proteomes" id="UP000320160">
    <property type="component" value="Unassembled WGS sequence"/>
</dbReference>
<evidence type="ECO:0000313" key="3">
    <source>
        <dbReference type="EMBL" id="TSB04272.1"/>
    </source>
</evidence>
<dbReference type="AlphaFoldDB" id="A0A553WHW5"/>
<evidence type="ECO:0000256" key="2">
    <source>
        <dbReference type="PIRSR" id="PIRSR011396-2"/>
    </source>
</evidence>
<keyword evidence="4" id="KW-1185">Reference proteome</keyword>
<dbReference type="SUPFAM" id="SSF51905">
    <property type="entry name" value="FAD/NAD(P)-binding domain"/>
    <property type="match status" value="1"/>
</dbReference>
<reference evidence="3 4" key="1">
    <citation type="submission" date="2019-07" db="EMBL/GenBank/DDBJ databases">
        <authorList>
            <person name="Park M."/>
        </authorList>
    </citation>
    <scope>NUCLEOTIDE SEQUENCE [LARGE SCALE GENOMIC DNA]</scope>
    <source>
        <strain evidence="3 4">KCTC32445</strain>
    </source>
</reference>
<feature type="binding site" evidence="2">
    <location>
        <position position="78"/>
    </location>
    <ligand>
        <name>7-chloro-L-tryptophan</name>
        <dbReference type="ChEBI" id="CHEBI:58713"/>
    </ligand>
</feature>
<dbReference type="PIRSF" id="PIRSF011396">
    <property type="entry name" value="Trp_halogenase"/>
    <property type="match status" value="1"/>
</dbReference>
<dbReference type="InterPro" id="IPR033856">
    <property type="entry name" value="Trp_halogen"/>
</dbReference>
<accession>A0A553WHW5</accession>
<evidence type="ECO:0000256" key="1">
    <source>
        <dbReference type="PIRSR" id="PIRSR011396-1"/>
    </source>
</evidence>
<evidence type="ECO:0000313" key="4">
    <source>
        <dbReference type="Proteomes" id="UP000320160"/>
    </source>
</evidence>
<protein>
    <submittedName>
        <fullName evidence="3">Tryptophan 7-halogenase</fullName>
    </submittedName>
</protein>
<dbReference type="Pfam" id="PF04820">
    <property type="entry name" value="Trp_halogenase"/>
    <property type="match status" value="1"/>
</dbReference>
<keyword evidence="2" id="KW-0274">FAD</keyword>
<dbReference type="GO" id="GO:0000166">
    <property type="term" value="F:nucleotide binding"/>
    <property type="evidence" value="ECO:0007669"/>
    <property type="project" value="UniProtKB-KW"/>
</dbReference>
<feature type="binding site" evidence="2">
    <location>
        <position position="346"/>
    </location>
    <ligand>
        <name>L-tryptophan</name>
        <dbReference type="ChEBI" id="CHEBI:57912"/>
    </ligand>
</feature>
<feature type="active site" evidence="1">
    <location>
        <position position="78"/>
    </location>
</feature>
<dbReference type="OrthoDB" id="462203at2"/>
<feature type="binding site" evidence="2">
    <location>
        <position position="333"/>
    </location>
    <ligand>
        <name>FAD</name>
        <dbReference type="ChEBI" id="CHEBI:57692"/>
    </ligand>
</feature>
<keyword evidence="2" id="KW-0547">Nucleotide-binding</keyword>
<sequence>MESALKQIVIVGGGTAGWMAAAAFARFLGPGFSIHVIESDEIGTVGVGEATIPAIQLFNQNLGIDEKEFVRATQGSFKLGIEFADWYAPGNRYIHAFGAVGRPLGLLPFHHYWLRHHQQGGTSSLWDYSPTALAAAQNRFSPPQEKPGALPSGVAYAYHFDAGLYAAFLRRYSEARGVVRTEGKIVGTELNSQSGFIDAVTLSSGVNISGDLFIDCSGFRGLLIEEALHSGYEDWTEYLPCNRALAVPCASANPLTPYTRSTAREAGWQWRIPLQHRIGNGHVYCSDFIDDARATDILMENLDGAPLAEPRQLRFVTGKRRQIWKKNCIALGLASGFLEPLESTSIHLIQSGIAKLLNFFPSGRPDQADIDAFNTQMDFEFHAIRDFIILHYKANNREGAFWTHCREMDVPDSLAAKMELFQANGRIVRHNEELFTELGWLQVMWGQGLRPRGYHPLADQLTPAQLQEFLSVAHKHADFVASQMAPHQDYITAQCAAPPLEMKKAMP</sequence>
<gene>
    <name evidence="3" type="ORF">FOM92_02220</name>
</gene>
<keyword evidence="2" id="KW-0285">Flavoprotein</keyword>
<organism evidence="3 4">
    <name type="scientific">Sphingorhabdus contaminans</name>
    <dbReference type="NCBI Taxonomy" id="1343899"/>
    <lineage>
        <taxon>Bacteria</taxon>
        <taxon>Pseudomonadati</taxon>
        <taxon>Pseudomonadota</taxon>
        <taxon>Alphaproteobacteria</taxon>
        <taxon>Sphingomonadales</taxon>
        <taxon>Sphingomonadaceae</taxon>
        <taxon>Sphingorhabdus</taxon>
    </lineage>
</organism>
<dbReference type="PANTHER" id="PTHR43747">
    <property type="entry name" value="FAD-BINDING PROTEIN"/>
    <property type="match status" value="1"/>
</dbReference>
<dbReference type="PANTHER" id="PTHR43747:SF4">
    <property type="entry name" value="FLAVIN-DEPENDENT TRYPTOPHAN HALOGENASE"/>
    <property type="match status" value="1"/>
</dbReference>
<dbReference type="InterPro" id="IPR036188">
    <property type="entry name" value="FAD/NAD-bd_sf"/>
</dbReference>
<proteinExistence type="predicted"/>
<dbReference type="InterPro" id="IPR050816">
    <property type="entry name" value="Flavin-dep_Halogenase_NPB"/>
</dbReference>
<dbReference type="InterPro" id="IPR006905">
    <property type="entry name" value="Flavin_halogenase"/>
</dbReference>
<dbReference type="Gene3D" id="3.50.50.60">
    <property type="entry name" value="FAD/NAD(P)-binding domain"/>
    <property type="match status" value="1"/>
</dbReference>
<feature type="binding site" evidence="2">
    <location>
        <position position="342"/>
    </location>
    <ligand>
        <name>L-tryptophan</name>
        <dbReference type="ChEBI" id="CHEBI:57912"/>
    </ligand>
</feature>
<dbReference type="EMBL" id="VKKU01000001">
    <property type="protein sequence ID" value="TSB04272.1"/>
    <property type="molecule type" value="Genomic_DNA"/>
</dbReference>